<protein>
    <submittedName>
        <fullName evidence="1">Uncharacterized protein</fullName>
    </submittedName>
</protein>
<evidence type="ECO:0000313" key="2">
    <source>
        <dbReference type="Proteomes" id="UP000689195"/>
    </source>
</evidence>
<proteinExistence type="predicted"/>
<reference evidence="1" key="1">
    <citation type="submission" date="2021-01" db="EMBL/GenBank/DDBJ databases">
        <authorList>
            <consortium name="Genoscope - CEA"/>
            <person name="William W."/>
        </authorList>
    </citation>
    <scope>NUCLEOTIDE SEQUENCE</scope>
</reference>
<dbReference type="AlphaFoldDB" id="A0A8S1V285"/>
<comment type="caution">
    <text evidence="1">The sequence shown here is derived from an EMBL/GenBank/DDBJ whole genome shotgun (WGS) entry which is preliminary data.</text>
</comment>
<sequence>MKLIKRKIQGISLISYLSLIYKRYKIQSEIKYYSRYFRHWNLEMFKFIVNLRVNRSKSQKYCAKELSEILDSKKTK</sequence>
<dbReference type="Proteomes" id="UP000689195">
    <property type="component" value="Unassembled WGS sequence"/>
</dbReference>
<accession>A0A8S1V285</accession>
<keyword evidence="2" id="KW-1185">Reference proteome</keyword>
<organism evidence="1 2">
    <name type="scientific">Paramecium pentaurelia</name>
    <dbReference type="NCBI Taxonomy" id="43138"/>
    <lineage>
        <taxon>Eukaryota</taxon>
        <taxon>Sar</taxon>
        <taxon>Alveolata</taxon>
        <taxon>Ciliophora</taxon>
        <taxon>Intramacronucleata</taxon>
        <taxon>Oligohymenophorea</taxon>
        <taxon>Peniculida</taxon>
        <taxon>Parameciidae</taxon>
        <taxon>Paramecium</taxon>
    </lineage>
</organism>
<gene>
    <name evidence="1" type="ORF">PPENT_87.1.T0520022</name>
</gene>
<name>A0A8S1V285_9CILI</name>
<dbReference type="EMBL" id="CAJJDO010000052">
    <property type="protein sequence ID" value="CAD8169879.1"/>
    <property type="molecule type" value="Genomic_DNA"/>
</dbReference>
<evidence type="ECO:0000313" key="1">
    <source>
        <dbReference type="EMBL" id="CAD8169879.1"/>
    </source>
</evidence>